<dbReference type="GO" id="GO:0098552">
    <property type="term" value="C:side of membrane"/>
    <property type="evidence" value="ECO:0007669"/>
    <property type="project" value="UniProtKB-KW"/>
</dbReference>
<dbReference type="Proteomes" id="UP001172102">
    <property type="component" value="Unassembled WGS sequence"/>
</dbReference>
<comment type="subcellular location">
    <subcellularLocation>
        <location evidence="1">Cell membrane</location>
        <topology evidence="1">Lipid-anchor</topology>
        <topology evidence="1">GPI-anchor</topology>
    </subcellularLocation>
</comment>
<reference evidence="11" key="1">
    <citation type="submission" date="2023-06" db="EMBL/GenBank/DDBJ databases">
        <title>Genome-scale phylogeny and comparative genomics of the fungal order Sordariales.</title>
        <authorList>
            <consortium name="Lawrence Berkeley National Laboratory"/>
            <person name="Hensen N."/>
            <person name="Bonometti L."/>
            <person name="Westerberg I."/>
            <person name="Brannstrom I.O."/>
            <person name="Guillou S."/>
            <person name="Cros-Aarteil S."/>
            <person name="Calhoun S."/>
            <person name="Haridas S."/>
            <person name="Kuo A."/>
            <person name="Mondo S."/>
            <person name="Pangilinan J."/>
            <person name="Riley R."/>
            <person name="Labutti K."/>
            <person name="Andreopoulos B."/>
            <person name="Lipzen A."/>
            <person name="Chen C."/>
            <person name="Yanf M."/>
            <person name="Daum C."/>
            <person name="Ng V."/>
            <person name="Clum A."/>
            <person name="Steindorff A."/>
            <person name="Ohm R."/>
            <person name="Martin F."/>
            <person name="Silar P."/>
            <person name="Natvig D."/>
            <person name="Lalanne C."/>
            <person name="Gautier V."/>
            <person name="Ament-Velasquez S.L."/>
            <person name="Kruys A."/>
            <person name="Hutchinson M.I."/>
            <person name="Powell A.J."/>
            <person name="Barry K."/>
            <person name="Miller A.N."/>
            <person name="Grigoriev I.V."/>
            <person name="Debuchy R."/>
            <person name="Gladieux P."/>
            <person name="Thoren M.H."/>
            <person name="Johannesson H."/>
        </authorList>
    </citation>
    <scope>NUCLEOTIDE SEQUENCE</scope>
    <source>
        <strain evidence="11">SMH4607-1</strain>
    </source>
</reference>
<evidence type="ECO:0000256" key="8">
    <source>
        <dbReference type="SAM" id="Phobius"/>
    </source>
</evidence>
<keyword evidence="2" id="KW-1003">Cell membrane</keyword>
<evidence type="ECO:0000256" key="3">
    <source>
        <dbReference type="ARBA" id="ARBA00022622"/>
    </source>
</evidence>
<evidence type="ECO:0000256" key="4">
    <source>
        <dbReference type="ARBA" id="ARBA00022729"/>
    </source>
</evidence>
<evidence type="ECO:0000256" key="1">
    <source>
        <dbReference type="ARBA" id="ARBA00004609"/>
    </source>
</evidence>
<gene>
    <name evidence="11" type="ORF">B0H67DRAFT_473977</name>
</gene>
<evidence type="ECO:0000256" key="7">
    <source>
        <dbReference type="ARBA" id="ARBA00023288"/>
    </source>
</evidence>
<protein>
    <recommendedName>
        <fullName evidence="10">Copper acquisition factor BIM1-like domain-containing protein</fullName>
    </recommendedName>
</protein>
<evidence type="ECO:0000313" key="12">
    <source>
        <dbReference type="Proteomes" id="UP001172102"/>
    </source>
</evidence>
<keyword evidence="8" id="KW-1133">Transmembrane helix</keyword>
<feature type="transmembrane region" description="Helical" evidence="8">
    <location>
        <begin position="196"/>
        <end position="217"/>
    </location>
</feature>
<evidence type="ECO:0000256" key="2">
    <source>
        <dbReference type="ARBA" id="ARBA00022475"/>
    </source>
</evidence>
<evidence type="ECO:0000256" key="5">
    <source>
        <dbReference type="ARBA" id="ARBA00023136"/>
    </source>
</evidence>
<accession>A0AA40BDF7</accession>
<feature type="domain" description="Copper acquisition factor BIM1-like" evidence="10">
    <location>
        <begin position="18"/>
        <end position="164"/>
    </location>
</feature>
<keyword evidence="12" id="KW-1185">Reference proteome</keyword>
<dbReference type="Pfam" id="PF20238">
    <property type="entry name" value="BIM1-like_dom"/>
    <property type="match status" value="1"/>
</dbReference>
<keyword evidence="3" id="KW-0336">GPI-anchor</keyword>
<dbReference type="EMBL" id="JAUKUA010000001">
    <property type="protein sequence ID" value="KAK0731918.1"/>
    <property type="molecule type" value="Genomic_DNA"/>
</dbReference>
<evidence type="ECO:0000256" key="9">
    <source>
        <dbReference type="SAM" id="SignalP"/>
    </source>
</evidence>
<evidence type="ECO:0000259" key="10">
    <source>
        <dbReference type="Pfam" id="PF20238"/>
    </source>
</evidence>
<dbReference type="CDD" id="cd21176">
    <property type="entry name" value="LPMO_auxiliary-like"/>
    <property type="match status" value="1"/>
</dbReference>
<keyword evidence="4 9" id="KW-0732">Signal</keyword>
<dbReference type="InterPro" id="IPR046936">
    <property type="entry name" value="BIM1-like"/>
</dbReference>
<keyword evidence="8" id="KW-0812">Transmembrane</keyword>
<dbReference type="GO" id="GO:0005886">
    <property type="term" value="C:plasma membrane"/>
    <property type="evidence" value="ECO:0007669"/>
    <property type="project" value="UniProtKB-SubCell"/>
</dbReference>
<keyword evidence="5 8" id="KW-0472">Membrane</keyword>
<feature type="signal peptide" evidence="9">
    <location>
        <begin position="1"/>
        <end position="18"/>
    </location>
</feature>
<comment type="caution">
    <text evidence="11">The sequence shown here is derived from an EMBL/GenBank/DDBJ whole genome shotgun (WGS) entry which is preliminary data.</text>
</comment>
<dbReference type="InterPro" id="IPR046530">
    <property type="entry name" value="BIM1-like_dom"/>
</dbReference>
<dbReference type="PANTHER" id="PTHR34992">
    <property type="entry name" value="HYPHAL ANASTAMOSIS-7 PROTEIN"/>
    <property type="match status" value="1"/>
</dbReference>
<organism evidence="11 12">
    <name type="scientific">Lasiosphaeris hirsuta</name>
    <dbReference type="NCBI Taxonomy" id="260670"/>
    <lineage>
        <taxon>Eukaryota</taxon>
        <taxon>Fungi</taxon>
        <taxon>Dikarya</taxon>
        <taxon>Ascomycota</taxon>
        <taxon>Pezizomycotina</taxon>
        <taxon>Sordariomycetes</taxon>
        <taxon>Sordariomycetidae</taxon>
        <taxon>Sordariales</taxon>
        <taxon>Lasiosphaeriaceae</taxon>
        <taxon>Lasiosphaeris</taxon>
    </lineage>
</organism>
<feature type="chain" id="PRO_5041208380" description="Copper acquisition factor BIM1-like domain-containing protein" evidence="9">
    <location>
        <begin position="19"/>
        <end position="220"/>
    </location>
</feature>
<keyword evidence="6" id="KW-0325">Glycoprotein</keyword>
<sequence>MVAAAALILLAVAQLTTAHFGLPYPAWRYNTLNAANTSYSQWTYPCAGVPGNLPSGNRTDWPLKGGSIKLDLHHDWTYVFINLGLGANVSNFNYTLTPEIWNTTGKGLLCVPELTLPTDLSVVDGTQASIQVVTVGESGSALYNCADITFRSSAAALSGDECKTEGVTLAQIQPQVNGSSANGSSTATPPKSAGSIAGVSNVVMSSVVGLALVFAYGMGL</sequence>
<evidence type="ECO:0000256" key="6">
    <source>
        <dbReference type="ARBA" id="ARBA00023180"/>
    </source>
</evidence>
<dbReference type="AlphaFoldDB" id="A0AA40BDF7"/>
<proteinExistence type="predicted"/>
<keyword evidence="7" id="KW-0449">Lipoprotein</keyword>
<name>A0AA40BDF7_9PEZI</name>
<dbReference type="PANTHER" id="PTHR34992:SF2">
    <property type="entry name" value="COPPER ACQUISITION FACTOR BIM1-LIKE DOMAIN-CONTAINING PROTEIN"/>
    <property type="match status" value="1"/>
</dbReference>
<evidence type="ECO:0000313" key="11">
    <source>
        <dbReference type="EMBL" id="KAK0731918.1"/>
    </source>
</evidence>